<dbReference type="Pfam" id="PF00400">
    <property type="entry name" value="WD40"/>
    <property type="match status" value="8"/>
</dbReference>
<dbReference type="InterPro" id="IPR036322">
    <property type="entry name" value="WD40_repeat_dom_sf"/>
</dbReference>
<sequence>MAEFNEKSFKLKQQEEVQNSPQAGIHRCEKPIGQIGVQERSPVCWSPDGNQLCYVNATHGLIICEIDKASSHFVQKMILTGHHHTVRALLYHPTQDLIVSSGSEGVFVWDLQSATCIKEINETTDKLANEGEVTCLCWLYNGTILATGGRDSTIRLWDVSGNFRYLETISAHKSSVNTMVFCESHDYLVTAGRDSSINLWGTSSLSPENLYKRLDNQGIVCPLLASMDGHLGDVSILAISEDGEYIFSGARDNSIRVWSFNARKCIREIKDQNNMMSTHKGDISGLFACGSMSHLVSTSMDGSIHVYKLGSMAVTNSLDDDMSALSLDELLKGFSDDQNVAVAANDQLVAIFKIFTSKGIACASMPSNMQYIAVSSGGNCIRIYSISIPELQLLHLQEFIGHSDSVNGVAPINDDTIVTVSSDYTVNVFNIDSGVRLMSFTAPSALSSVATADGIIFAAGKDYAIHTYSTEYLRFYGGIEKECHAANREVTDEMFDLCRFVGHSGKIRSIAFNKAWDTLFSASEDGSVMVHVLPELQVKSLMDGGAEPLEEEYTYKIEDHTGVVLDVALSDDFGDYYYMASVGNDYTLNVYQIDKRHHSLFSIESAHDCVIPCVTFGHASSNSMIFTGGWDHLIKVWSLEGELMKELQGHMERITDLCVSDNGIYLASASADKTICIWNIPQDFKLEKVFACSDECEALCFLGDKLVAAYLTGVVRIWSLDES</sequence>
<keyword evidence="6" id="KW-1185">Reference proteome</keyword>
<feature type="repeat" description="WD" evidence="3">
    <location>
        <begin position="126"/>
        <end position="160"/>
    </location>
</feature>
<dbReference type="Gene3D" id="2.130.10.10">
    <property type="entry name" value="YVTN repeat-like/Quinoprotein amine dehydrogenase"/>
    <property type="match status" value="4"/>
</dbReference>
<dbReference type="PANTHER" id="PTHR19848:SF8">
    <property type="entry name" value="F-BOX AND WD REPEAT DOMAIN CONTAINING 7"/>
    <property type="match status" value="1"/>
</dbReference>
<feature type="repeat" description="WD" evidence="3">
    <location>
        <begin position="500"/>
        <end position="530"/>
    </location>
</feature>
<feature type="repeat" description="WD" evidence="3">
    <location>
        <begin position="647"/>
        <end position="680"/>
    </location>
</feature>
<evidence type="ECO:0000256" key="2">
    <source>
        <dbReference type="ARBA" id="ARBA00022737"/>
    </source>
</evidence>
<dbReference type="PANTHER" id="PTHR19848">
    <property type="entry name" value="WD40 REPEAT PROTEIN"/>
    <property type="match status" value="1"/>
</dbReference>
<evidence type="ECO:0000256" key="4">
    <source>
        <dbReference type="SAM" id="MobiDB-lite"/>
    </source>
</evidence>
<evidence type="ECO:0000256" key="1">
    <source>
        <dbReference type="ARBA" id="ARBA00022574"/>
    </source>
</evidence>
<dbReference type="SUPFAM" id="SSF50978">
    <property type="entry name" value="WD40 repeat-like"/>
    <property type="match status" value="3"/>
</dbReference>
<keyword evidence="1 3" id="KW-0853">WD repeat</keyword>
<reference evidence="5" key="1">
    <citation type="submission" date="2010-02" db="EMBL/GenBank/DDBJ databases">
        <title>Sequencing and annotation of the Blastocystis hominis genome.</title>
        <authorList>
            <person name="Wincker P."/>
        </authorList>
    </citation>
    <scope>NUCLEOTIDE SEQUENCE</scope>
    <source>
        <strain evidence="5">Singapore isolate B</strain>
    </source>
</reference>
<feature type="repeat" description="WD" evidence="3">
    <location>
        <begin position="227"/>
        <end position="268"/>
    </location>
</feature>
<dbReference type="RefSeq" id="XP_012897010.1">
    <property type="nucleotide sequence ID" value="XM_013041556.1"/>
</dbReference>
<dbReference type="InterPro" id="IPR019775">
    <property type="entry name" value="WD40_repeat_CS"/>
</dbReference>
<evidence type="ECO:0000313" key="6">
    <source>
        <dbReference type="Proteomes" id="UP000008312"/>
    </source>
</evidence>
<organism evidence="5">
    <name type="scientific">Blastocystis hominis</name>
    <dbReference type="NCBI Taxonomy" id="12968"/>
    <lineage>
        <taxon>Eukaryota</taxon>
        <taxon>Sar</taxon>
        <taxon>Stramenopiles</taxon>
        <taxon>Bigyra</taxon>
        <taxon>Opalozoa</taxon>
        <taxon>Opalinata</taxon>
        <taxon>Blastocystidae</taxon>
        <taxon>Blastocystis</taxon>
    </lineage>
</organism>
<evidence type="ECO:0000313" key="5">
    <source>
        <dbReference type="EMBL" id="CBK22962.2"/>
    </source>
</evidence>
<dbReference type="InParanoid" id="D8M4H3"/>
<dbReference type="PROSITE" id="PS50082">
    <property type="entry name" value="WD_REPEATS_2"/>
    <property type="match status" value="6"/>
</dbReference>
<feature type="repeat" description="WD" evidence="3">
    <location>
        <begin position="169"/>
        <end position="200"/>
    </location>
</feature>
<dbReference type="OMA" id="HYDIKGY"/>
<feature type="region of interest" description="Disordered" evidence="4">
    <location>
        <begin position="1"/>
        <end position="22"/>
    </location>
</feature>
<name>D8M4H3_BLAHO</name>
<evidence type="ECO:0000256" key="3">
    <source>
        <dbReference type="PROSITE-ProRule" id="PRU00221"/>
    </source>
</evidence>
<protein>
    <submittedName>
        <fullName evidence="5">Uncharacterized protein</fullName>
    </submittedName>
</protein>
<feature type="repeat" description="WD" evidence="3">
    <location>
        <begin position="79"/>
        <end position="119"/>
    </location>
</feature>
<dbReference type="PROSITE" id="PS00678">
    <property type="entry name" value="WD_REPEATS_1"/>
    <property type="match status" value="2"/>
</dbReference>
<dbReference type="SMART" id="SM00320">
    <property type="entry name" value="WD40"/>
    <property type="match status" value="12"/>
</dbReference>
<dbReference type="EMBL" id="FN668653">
    <property type="protein sequence ID" value="CBK22962.2"/>
    <property type="molecule type" value="Genomic_DNA"/>
</dbReference>
<gene>
    <name evidence="5" type="ORF">GSBLH_T00002928001</name>
</gene>
<feature type="compositionally biased region" description="Basic and acidic residues" evidence="4">
    <location>
        <begin position="1"/>
        <end position="15"/>
    </location>
</feature>
<dbReference type="PRINTS" id="PR00320">
    <property type="entry name" value="GPROTEINBRPT"/>
</dbReference>
<dbReference type="InterPro" id="IPR015943">
    <property type="entry name" value="WD40/YVTN_repeat-like_dom_sf"/>
</dbReference>
<dbReference type="InterPro" id="IPR001680">
    <property type="entry name" value="WD40_rpt"/>
</dbReference>
<dbReference type="GeneID" id="24920057"/>
<dbReference type="Proteomes" id="UP000008312">
    <property type="component" value="Unassembled WGS sequence"/>
</dbReference>
<dbReference type="InterPro" id="IPR020472">
    <property type="entry name" value="WD40_PAC1"/>
</dbReference>
<dbReference type="AlphaFoldDB" id="D8M4H3"/>
<keyword evidence="2" id="KW-0677">Repeat</keyword>
<dbReference type="PROSITE" id="PS50294">
    <property type="entry name" value="WD_REPEATS_REGION"/>
    <property type="match status" value="4"/>
</dbReference>
<proteinExistence type="predicted"/>
<accession>D8M4H3</accession>
<dbReference type="OrthoDB" id="16717at2759"/>